<feature type="transmembrane region" description="Helical" evidence="1">
    <location>
        <begin position="63"/>
        <end position="83"/>
    </location>
</feature>
<dbReference type="PANTHER" id="PTHR40547">
    <property type="entry name" value="SLL0298 PROTEIN"/>
    <property type="match status" value="1"/>
</dbReference>
<sequence length="165" mass="18849">MWRHWSISRQAKLLLIRFVRLRGQPDEIARGFALGIFIGMTPTLGVQMLLALLLALLLCQNKLAAALGVWISNPLTAPFLYLAQYETGRFLLDMPRVQFPRCLTLECLQQLGADLLLPLCFGSLIHAILAAAISYALVLRLLPVLKTWRVPRWPRPFRKHRSHDR</sequence>
<gene>
    <name evidence="3" type="ORF">SAMN05661003_10575</name>
</gene>
<dbReference type="PANTHER" id="PTHR40547:SF1">
    <property type="entry name" value="SLL0298 PROTEIN"/>
    <property type="match status" value="1"/>
</dbReference>
<evidence type="ECO:0000259" key="2">
    <source>
        <dbReference type="Pfam" id="PF09835"/>
    </source>
</evidence>
<dbReference type="EMBL" id="FNAQ01000005">
    <property type="protein sequence ID" value="SDE22352.1"/>
    <property type="molecule type" value="Genomic_DNA"/>
</dbReference>
<dbReference type="AlphaFoldDB" id="A0A1G7B5W3"/>
<accession>A0A1G7B5W3</accession>
<evidence type="ECO:0000256" key="1">
    <source>
        <dbReference type="SAM" id="Phobius"/>
    </source>
</evidence>
<feature type="domain" description="DUF2062" evidence="2">
    <location>
        <begin position="9"/>
        <end position="145"/>
    </location>
</feature>
<dbReference type="OrthoDB" id="9794343at2"/>
<keyword evidence="1" id="KW-1133">Transmembrane helix</keyword>
<evidence type="ECO:0000313" key="3">
    <source>
        <dbReference type="EMBL" id="SDE22352.1"/>
    </source>
</evidence>
<organism evidence="3 4">
    <name type="scientific">Desulfuromonas thiophila</name>
    <dbReference type="NCBI Taxonomy" id="57664"/>
    <lineage>
        <taxon>Bacteria</taxon>
        <taxon>Pseudomonadati</taxon>
        <taxon>Thermodesulfobacteriota</taxon>
        <taxon>Desulfuromonadia</taxon>
        <taxon>Desulfuromonadales</taxon>
        <taxon>Desulfuromonadaceae</taxon>
        <taxon>Desulfuromonas</taxon>
    </lineage>
</organism>
<proteinExistence type="predicted"/>
<evidence type="ECO:0000313" key="4">
    <source>
        <dbReference type="Proteomes" id="UP000243205"/>
    </source>
</evidence>
<feature type="transmembrane region" description="Helical" evidence="1">
    <location>
        <begin position="115"/>
        <end position="142"/>
    </location>
</feature>
<keyword evidence="4" id="KW-1185">Reference proteome</keyword>
<keyword evidence="1" id="KW-0472">Membrane</keyword>
<protein>
    <recommendedName>
        <fullName evidence="2">DUF2062 domain-containing protein</fullName>
    </recommendedName>
</protein>
<keyword evidence="1" id="KW-0812">Transmembrane</keyword>
<feature type="transmembrane region" description="Helical" evidence="1">
    <location>
        <begin position="32"/>
        <end position="56"/>
    </location>
</feature>
<dbReference type="Proteomes" id="UP000243205">
    <property type="component" value="Unassembled WGS sequence"/>
</dbReference>
<reference evidence="4" key="1">
    <citation type="submission" date="2016-10" db="EMBL/GenBank/DDBJ databases">
        <authorList>
            <person name="Varghese N."/>
            <person name="Submissions S."/>
        </authorList>
    </citation>
    <scope>NUCLEOTIDE SEQUENCE [LARGE SCALE GENOMIC DNA]</scope>
    <source>
        <strain evidence="4">DSM 8987</strain>
    </source>
</reference>
<name>A0A1G7B5W3_9BACT</name>
<dbReference type="InterPro" id="IPR018639">
    <property type="entry name" value="DUF2062"/>
</dbReference>
<dbReference type="Pfam" id="PF09835">
    <property type="entry name" value="DUF2062"/>
    <property type="match status" value="1"/>
</dbReference>
<dbReference type="STRING" id="57664.SAMN05661003_10575"/>
<dbReference type="RefSeq" id="WP_092077653.1">
    <property type="nucleotide sequence ID" value="NZ_FNAQ01000005.1"/>
</dbReference>